<name>A0ABT7TJB8_9MICO</name>
<dbReference type="EMBL" id="JAUCMM010000012">
    <property type="protein sequence ID" value="MDM7889687.1"/>
    <property type="molecule type" value="Genomic_DNA"/>
</dbReference>
<proteinExistence type="predicted"/>
<feature type="transmembrane region" description="Helical" evidence="1">
    <location>
        <begin position="71"/>
        <end position="88"/>
    </location>
</feature>
<dbReference type="InterPro" id="IPR002656">
    <property type="entry name" value="Acyl_transf_3_dom"/>
</dbReference>
<keyword evidence="3" id="KW-0012">Acyltransferase</keyword>
<feature type="transmembrane region" description="Helical" evidence="1">
    <location>
        <begin position="190"/>
        <end position="210"/>
    </location>
</feature>
<dbReference type="Pfam" id="PF01757">
    <property type="entry name" value="Acyl_transf_3"/>
    <property type="match status" value="1"/>
</dbReference>
<accession>A0ABT7TJB8</accession>
<feature type="transmembrane region" description="Helical" evidence="1">
    <location>
        <begin position="160"/>
        <end position="178"/>
    </location>
</feature>
<protein>
    <submittedName>
        <fullName evidence="3">Acyltransferase family protein</fullName>
    </submittedName>
</protein>
<gene>
    <name evidence="3" type="ORF">QUG98_14630</name>
</gene>
<evidence type="ECO:0000259" key="2">
    <source>
        <dbReference type="Pfam" id="PF01757"/>
    </source>
</evidence>
<organism evidence="3 4">
    <name type="scientific">Curtobacterium subtropicum</name>
    <dbReference type="NCBI Taxonomy" id="3055138"/>
    <lineage>
        <taxon>Bacteria</taxon>
        <taxon>Bacillati</taxon>
        <taxon>Actinomycetota</taxon>
        <taxon>Actinomycetes</taxon>
        <taxon>Micrococcales</taxon>
        <taxon>Microbacteriaceae</taxon>
        <taxon>Curtobacterium</taxon>
    </lineage>
</organism>
<sequence>MVHQSRAAGIDLLRVLGLVAVVAGHVWTDHGVVRSALYSWHVPLFFFLAGYFWTAGRSLRSEAIARARSLLVPYALWLLLVGTVWLAVARPDRDGPLALVAPVLGGKYASAPFSAFWFVTALCTCAVLRRLLERFPAPVRWSVAVLGVIGATVAPELVSAVPLGVGTAFPALAFLLLGETFRHVAADVRRPVVTGIGLLTGSGIALAAGVRPLDVKQADLGTPIASVVVATAICCGLVLLARAVETLLPASWQRATGRLAACGIGVVLSHALVLWLMPQDVPDVLAFLAALVLPWAAALALGRSRTAGWTVGTAPRRGRRVAAA</sequence>
<dbReference type="InterPro" id="IPR052734">
    <property type="entry name" value="Nod_factor_acetyltransferase"/>
</dbReference>
<dbReference type="RefSeq" id="WP_289471254.1">
    <property type="nucleotide sequence ID" value="NZ_JAUCMM010000012.1"/>
</dbReference>
<dbReference type="Proteomes" id="UP001235720">
    <property type="component" value="Unassembled WGS sequence"/>
</dbReference>
<feature type="domain" description="Acyltransferase 3" evidence="2">
    <location>
        <begin position="8"/>
        <end position="293"/>
    </location>
</feature>
<reference evidence="3 4" key="1">
    <citation type="submission" date="2023-06" db="EMBL/GenBank/DDBJ databases">
        <authorList>
            <person name="Feng G."/>
            <person name="Li J."/>
            <person name="Zhu H."/>
        </authorList>
    </citation>
    <scope>NUCLEOTIDE SEQUENCE [LARGE SCALE GENOMIC DNA]</scope>
    <source>
        <strain evidence="3 4">RHCJP20</strain>
    </source>
</reference>
<feature type="transmembrane region" description="Helical" evidence="1">
    <location>
        <begin position="256"/>
        <end position="278"/>
    </location>
</feature>
<evidence type="ECO:0000313" key="3">
    <source>
        <dbReference type="EMBL" id="MDM7889687.1"/>
    </source>
</evidence>
<dbReference type="PANTHER" id="PTHR37312:SF1">
    <property type="entry name" value="MEMBRANE-BOUND ACYLTRANSFERASE YKRP-RELATED"/>
    <property type="match status" value="1"/>
</dbReference>
<keyword evidence="1" id="KW-0812">Transmembrane</keyword>
<feature type="transmembrane region" description="Helical" evidence="1">
    <location>
        <begin position="222"/>
        <end position="244"/>
    </location>
</feature>
<feature type="transmembrane region" description="Helical" evidence="1">
    <location>
        <begin position="12"/>
        <end position="28"/>
    </location>
</feature>
<evidence type="ECO:0000256" key="1">
    <source>
        <dbReference type="SAM" id="Phobius"/>
    </source>
</evidence>
<keyword evidence="3" id="KW-0808">Transferase</keyword>
<keyword evidence="1" id="KW-0472">Membrane</keyword>
<evidence type="ECO:0000313" key="4">
    <source>
        <dbReference type="Proteomes" id="UP001235720"/>
    </source>
</evidence>
<dbReference type="PANTHER" id="PTHR37312">
    <property type="entry name" value="MEMBRANE-BOUND ACYLTRANSFERASE YKRP-RELATED"/>
    <property type="match status" value="1"/>
</dbReference>
<feature type="transmembrane region" description="Helical" evidence="1">
    <location>
        <begin position="40"/>
        <end position="59"/>
    </location>
</feature>
<feature type="transmembrane region" description="Helical" evidence="1">
    <location>
        <begin position="135"/>
        <end position="154"/>
    </location>
</feature>
<keyword evidence="1" id="KW-1133">Transmembrane helix</keyword>
<keyword evidence="4" id="KW-1185">Reference proteome</keyword>
<feature type="transmembrane region" description="Helical" evidence="1">
    <location>
        <begin position="284"/>
        <end position="302"/>
    </location>
</feature>
<dbReference type="GO" id="GO:0016746">
    <property type="term" value="F:acyltransferase activity"/>
    <property type="evidence" value="ECO:0007669"/>
    <property type="project" value="UniProtKB-KW"/>
</dbReference>
<comment type="caution">
    <text evidence="3">The sequence shown here is derived from an EMBL/GenBank/DDBJ whole genome shotgun (WGS) entry which is preliminary data.</text>
</comment>
<feature type="transmembrane region" description="Helical" evidence="1">
    <location>
        <begin position="108"/>
        <end position="128"/>
    </location>
</feature>